<organism evidence="1 2">
    <name type="scientific">Burkholderia phage vB_BmuP_KL4</name>
    <dbReference type="NCBI Taxonomy" id="2115967"/>
    <lineage>
        <taxon>Viruses</taxon>
        <taxon>Duplodnaviria</taxon>
        <taxon>Heunggongvirae</taxon>
        <taxon>Uroviricota</taxon>
        <taxon>Caudoviricetes</taxon>
        <taxon>Kelquatrovirus</taxon>
        <taxon>Kelquatrovirus KL4</taxon>
    </lineage>
</organism>
<dbReference type="KEGG" id="vg:54991202"/>
<dbReference type="EMBL" id="MH128984">
    <property type="protein sequence ID" value="AWD90851.1"/>
    <property type="molecule type" value="Genomic_DNA"/>
</dbReference>
<dbReference type="RefSeq" id="YP_009800699.1">
    <property type="nucleotide sequence ID" value="NC_047958.1"/>
</dbReference>
<sequence>MADETTKPSRNRFRKIEVRMARLNEALASAGA</sequence>
<keyword evidence="2" id="KW-1185">Reference proteome</keyword>
<protein>
    <submittedName>
        <fullName evidence="1">Uncharacterized protein</fullName>
    </submittedName>
</protein>
<name>A0A2S1GN92_9CAUD</name>
<evidence type="ECO:0000313" key="1">
    <source>
        <dbReference type="EMBL" id="AWD90851.1"/>
    </source>
</evidence>
<dbReference type="GeneID" id="54991202"/>
<proteinExistence type="predicted"/>
<accession>A0A2S1GN92</accession>
<reference evidence="1 2" key="1">
    <citation type="submission" date="2018-03" db="EMBL/GenBank/DDBJ databases">
        <authorList>
            <person name="Keele B.F."/>
        </authorList>
    </citation>
    <scope>NUCLEOTIDE SEQUENCE [LARGE SCALE GENOMIC DNA]</scope>
</reference>
<dbReference type="Proteomes" id="UP000246280">
    <property type="component" value="Segment"/>
</dbReference>
<evidence type="ECO:0000313" key="2">
    <source>
        <dbReference type="Proteomes" id="UP000246280"/>
    </source>
</evidence>
<reference evidence="1 2" key="2">
    <citation type="submission" date="2018-05" db="EMBL/GenBank/DDBJ databases">
        <title>Lysogenic conversion of Stenotrophomonas maltophilia by temperate phage DLP4.</title>
        <authorList>
            <person name="Dennis J."/>
            <person name="Stothard P."/>
        </authorList>
    </citation>
    <scope>NUCLEOTIDE SEQUENCE [LARGE SCALE GENOMIC DNA]</scope>
</reference>